<dbReference type="EMBL" id="JAAIWN010000050">
    <property type="protein sequence ID" value="NEY82855.1"/>
    <property type="molecule type" value="Genomic_DNA"/>
</dbReference>
<dbReference type="AlphaFoldDB" id="A0A6B3W2A4"/>
<comment type="caution">
    <text evidence="2">The sequence shown here is derived from an EMBL/GenBank/DDBJ whole genome shotgun (WGS) entry which is preliminary data.</text>
</comment>
<name>A0A6B3W2A4_9BACI</name>
<dbReference type="InterPro" id="IPR030902">
    <property type="entry name" value="CLB_0814_fam"/>
</dbReference>
<evidence type="ECO:0000313" key="1">
    <source>
        <dbReference type="EMBL" id="MBA4538493.1"/>
    </source>
</evidence>
<keyword evidence="3" id="KW-1185">Reference proteome</keyword>
<reference evidence="2 3" key="1">
    <citation type="submission" date="2020-02" db="EMBL/GenBank/DDBJ databases">
        <title>Bacillus aquiflavi sp. nov., isolated from yellow water of strong flavor Chinese baijiu in Yibin region of China.</title>
        <authorList>
            <person name="Xie J."/>
        </authorList>
    </citation>
    <scope>NUCLEOTIDE SEQUENCE [LARGE SCALE GENOMIC DNA]</scope>
    <source>
        <strain evidence="2 3">3H-10</strain>
    </source>
</reference>
<dbReference type="EMBL" id="JACEIO010000048">
    <property type="protein sequence ID" value="MBA4538493.1"/>
    <property type="molecule type" value="Genomic_DNA"/>
</dbReference>
<evidence type="ECO:0000313" key="2">
    <source>
        <dbReference type="EMBL" id="NEY82855.1"/>
    </source>
</evidence>
<gene>
    <name evidence="2" type="ORF">G4D64_15425</name>
    <name evidence="1" type="ORF">H1Z61_15475</name>
</gene>
<evidence type="ECO:0000313" key="3">
    <source>
        <dbReference type="Proteomes" id="UP000472971"/>
    </source>
</evidence>
<protein>
    <submittedName>
        <fullName evidence="2">TIGR04540 family protein</fullName>
    </submittedName>
</protein>
<sequence>MYEVNFVEVRLFYRTQRDLATALNQLVDAYWQEEIKEDELIDGIKSMYEHNQEKLIKNNEFTKVIQQQSGKRRLAVVGKILEKEIG</sequence>
<dbReference type="Proteomes" id="UP000472971">
    <property type="component" value="Unassembled WGS sequence"/>
</dbReference>
<evidence type="ECO:0000313" key="4">
    <source>
        <dbReference type="Proteomes" id="UP000570010"/>
    </source>
</evidence>
<accession>A0A6B3W2A4</accession>
<dbReference type="NCBIfam" id="TIGR04540">
    <property type="entry name" value="CLB_0814_fam"/>
    <property type="match status" value="1"/>
</dbReference>
<reference evidence="1 4" key="2">
    <citation type="submission" date="2020-07" db="EMBL/GenBank/DDBJ databases">
        <authorList>
            <person name="Feng H."/>
        </authorList>
    </citation>
    <scope>NUCLEOTIDE SEQUENCE [LARGE SCALE GENOMIC DNA]</scope>
    <source>
        <strain evidence="4">s-12</strain>
        <strain evidence="1">S-12</strain>
    </source>
</reference>
<dbReference type="Proteomes" id="UP000570010">
    <property type="component" value="Unassembled WGS sequence"/>
</dbReference>
<organism evidence="2 3">
    <name type="scientific">Bacillus aquiflavi</name>
    <dbReference type="NCBI Taxonomy" id="2672567"/>
    <lineage>
        <taxon>Bacteria</taxon>
        <taxon>Bacillati</taxon>
        <taxon>Bacillota</taxon>
        <taxon>Bacilli</taxon>
        <taxon>Bacillales</taxon>
        <taxon>Bacillaceae</taxon>
        <taxon>Bacillus</taxon>
    </lineage>
</organism>
<proteinExistence type="predicted"/>